<protein>
    <submittedName>
        <fullName evidence="3">Uncharacterized protein</fullName>
    </submittedName>
</protein>
<sequence length="145" mass="16079">MIPEESSTSPWSAFFINVVFNGIVFLTSNLTLVLHLGSGMAINLVARRTEKTTRGGNVRPLHTSMKNISREVGKPEPPGKNKEGKPIPETQDQQDLWVECSEELLNRLATPSTPQIEVAHADTLIAFTPPTIQEIRMAVHHTNQE</sequence>
<keyword evidence="2" id="KW-0812">Transmembrane</keyword>
<reference evidence="3 4" key="1">
    <citation type="submission" date="2018-11" db="EMBL/GenBank/DDBJ databases">
        <authorList>
            <consortium name="Pathogen Informatics"/>
        </authorList>
    </citation>
    <scope>NUCLEOTIDE SEQUENCE [LARGE SCALE GENOMIC DNA]</scope>
    <source>
        <strain evidence="3 4">Zambia</strain>
    </source>
</reference>
<evidence type="ECO:0000313" key="4">
    <source>
        <dbReference type="Proteomes" id="UP000277204"/>
    </source>
</evidence>
<keyword evidence="2" id="KW-0472">Membrane</keyword>
<dbReference type="EMBL" id="UZAI01004659">
    <property type="protein sequence ID" value="VDO87298.1"/>
    <property type="molecule type" value="Genomic_DNA"/>
</dbReference>
<accession>A0A183M0U9</accession>
<evidence type="ECO:0000256" key="2">
    <source>
        <dbReference type="SAM" id="Phobius"/>
    </source>
</evidence>
<evidence type="ECO:0000256" key="1">
    <source>
        <dbReference type="SAM" id="MobiDB-lite"/>
    </source>
</evidence>
<keyword evidence="2" id="KW-1133">Transmembrane helix</keyword>
<gene>
    <name evidence="3" type="ORF">SMRZ_LOCUS9674</name>
</gene>
<dbReference type="AlphaFoldDB" id="A0A183M0U9"/>
<evidence type="ECO:0000313" key="3">
    <source>
        <dbReference type="EMBL" id="VDO87298.1"/>
    </source>
</evidence>
<feature type="region of interest" description="Disordered" evidence="1">
    <location>
        <begin position="50"/>
        <end position="93"/>
    </location>
</feature>
<dbReference type="Proteomes" id="UP000277204">
    <property type="component" value="Unassembled WGS sequence"/>
</dbReference>
<organism evidence="3 4">
    <name type="scientific">Schistosoma margrebowiei</name>
    <dbReference type="NCBI Taxonomy" id="48269"/>
    <lineage>
        <taxon>Eukaryota</taxon>
        <taxon>Metazoa</taxon>
        <taxon>Spiralia</taxon>
        <taxon>Lophotrochozoa</taxon>
        <taxon>Platyhelminthes</taxon>
        <taxon>Trematoda</taxon>
        <taxon>Digenea</taxon>
        <taxon>Strigeidida</taxon>
        <taxon>Schistosomatoidea</taxon>
        <taxon>Schistosomatidae</taxon>
        <taxon>Schistosoma</taxon>
    </lineage>
</organism>
<name>A0A183M0U9_9TREM</name>
<feature type="transmembrane region" description="Helical" evidence="2">
    <location>
        <begin position="12"/>
        <end position="45"/>
    </location>
</feature>
<feature type="compositionally biased region" description="Basic and acidic residues" evidence="1">
    <location>
        <begin position="68"/>
        <end position="86"/>
    </location>
</feature>
<proteinExistence type="predicted"/>
<keyword evidence="4" id="KW-1185">Reference proteome</keyword>